<dbReference type="EC" id="2.1.1.163" evidence="5"/>
<dbReference type="Pfam" id="PF01209">
    <property type="entry name" value="Ubie_methyltran"/>
    <property type="match status" value="1"/>
</dbReference>
<dbReference type="EMBL" id="LWLG01000018">
    <property type="protein sequence ID" value="OAQ20010.1"/>
    <property type="molecule type" value="Genomic_DNA"/>
</dbReference>
<proteinExistence type="inferred from homology"/>
<dbReference type="UniPathway" id="UPA00079">
    <property type="reaction ID" value="UER00169"/>
</dbReference>
<keyword evidence="2 5" id="KW-0489">Methyltransferase</keyword>
<comment type="function">
    <text evidence="5">Methyltransferase required for the conversion of demethylmenaquinol (DMKH2) to menaquinol (MKH2).</text>
</comment>
<organism evidence="6 7">
    <name type="scientific">Thermosulfurimonas dismutans</name>
    <dbReference type="NCBI Taxonomy" id="999894"/>
    <lineage>
        <taxon>Bacteria</taxon>
        <taxon>Pseudomonadati</taxon>
        <taxon>Thermodesulfobacteriota</taxon>
        <taxon>Thermodesulfobacteria</taxon>
        <taxon>Thermodesulfobacteriales</taxon>
        <taxon>Thermodesulfobacteriaceae</taxon>
        <taxon>Thermosulfurimonas</taxon>
    </lineage>
</organism>
<comment type="catalytic activity">
    <reaction evidence="5">
        <text>a 2-demethylmenaquinol + S-adenosyl-L-methionine = a menaquinol + S-adenosyl-L-homocysteine + H(+)</text>
        <dbReference type="Rhea" id="RHEA:42640"/>
        <dbReference type="Rhea" id="RHEA-COMP:9539"/>
        <dbReference type="Rhea" id="RHEA-COMP:9563"/>
        <dbReference type="ChEBI" id="CHEBI:15378"/>
        <dbReference type="ChEBI" id="CHEBI:18151"/>
        <dbReference type="ChEBI" id="CHEBI:55437"/>
        <dbReference type="ChEBI" id="CHEBI:57856"/>
        <dbReference type="ChEBI" id="CHEBI:59789"/>
        <dbReference type="EC" id="2.1.1.163"/>
    </reaction>
</comment>
<dbReference type="InterPro" id="IPR004033">
    <property type="entry name" value="UbiE/COQ5_MeTrFase"/>
</dbReference>
<evidence type="ECO:0000256" key="1">
    <source>
        <dbReference type="ARBA" id="ARBA00022428"/>
    </source>
</evidence>
<feature type="binding site" evidence="5">
    <location>
        <position position="75"/>
    </location>
    <ligand>
        <name>S-adenosyl-L-methionine</name>
        <dbReference type="ChEBI" id="CHEBI:59789"/>
    </ligand>
</feature>
<reference evidence="6 7" key="1">
    <citation type="submission" date="2016-04" db="EMBL/GenBank/DDBJ databases">
        <title>Genome analysis of Thermosulfurimonas dismutans, the first thermophilic sulfur-disproportionating bacterium of the phylum Thermodesulfobacteria.</title>
        <authorList>
            <person name="Mardanov A.V."/>
            <person name="Beletsky A.V."/>
            <person name="Kadnikov V.V."/>
            <person name="Slobodkin A.I."/>
            <person name="Ravin N.V."/>
        </authorList>
    </citation>
    <scope>NUCLEOTIDE SEQUENCE [LARGE SCALE GENOMIC DNA]</scope>
    <source>
        <strain evidence="6 7">S95</strain>
    </source>
</reference>
<dbReference type="AlphaFoldDB" id="A0A179D1T1"/>
<evidence type="ECO:0000256" key="5">
    <source>
        <dbReference type="HAMAP-Rule" id="MF_01813"/>
    </source>
</evidence>
<dbReference type="PROSITE" id="PS51608">
    <property type="entry name" value="SAM_MT_UBIE"/>
    <property type="match status" value="1"/>
</dbReference>
<dbReference type="SUPFAM" id="SSF53335">
    <property type="entry name" value="S-adenosyl-L-methionine-dependent methyltransferases"/>
    <property type="match status" value="1"/>
</dbReference>
<feature type="binding site" evidence="5">
    <location>
        <begin position="103"/>
        <end position="104"/>
    </location>
    <ligand>
        <name>S-adenosyl-L-methionine</name>
        <dbReference type="ChEBI" id="CHEBI:59789"/>
    </ligand>
</feature>
<dbReference type="GO" id="GO:0043770">
    <property type="term" value="F:demethylmenaquinone methyltransferase activity"/>
    <property type="evidence" value="ECO:0007669"/>
    <property type="project" value="UniProtKB-UniRule"/>
</dbReference>
<dbReference type="NCBIfam" id="TIGR01934">
    <property type="entry name" value="MenG_MenH_UbiE"/>
    <property type="match status" value="1"/>
</dbReference>
<keyword evidence="3 5" id="KW-0808">Transferase</keyword>
<comment type="pathway">
    <text evidence="5">Quinol/quinone metabolism; menaquinone biosynthesis; menaquinol from 1,4-dihydroxy-2-naphthoate: step 2/2.</text>
</comment>
<dbReference type="HAMAP" id="MF_01813">
    <property type="entry name" value="MenG_UbiE_methyltr"/>
    <property type="match status" value="1"/>
</dbReference>
<name>A0A179D1T1_9BACT</name>
<accession>A0A179D1T1</accession>
<dbReference type="InterPro" id="IPR029063">
    <property type="entry name" value="SAM-dependent_MTases_sf"/>
</dbReference>
<comment type="similarity">
    <text evidence="5">Belongs to the class I-like SAM-binding methyltransferase superfamily. MenG/UbiE family.</text>
</comment>
<evidence type="ECO:0000256" key="4">
    <source>
        <dbReference type="ARBA" id="ARBA00022691"/>
    </source>
</evidence>
<keyword evidence="7" id="KW-1185">Reference proteome</keyword>
<gene>
    <name evidence="5" type="primary">menG</name>
    <name evidence="6" type="ORF">TDIS_1921</name>
</gene>
<dbReference type="Gene3D" id="3.40.50.150">
    <property type="entry name" value="Vaccinia Virus protein VP39"/>
    <property type="match status" value="1"/>
</dbReference>
<dbReference type="Proteomes" id="UP000078390">
    <property type="component" value="Unassembled WGS sequence"/>
</dbReference>
<dbReference type="PATRIC" id="fig|999894.6.peg.1920"/>
<keyword evidence="4 5" id="KW-0949">S-adenosyl-L-methionine</keyword>
<dbReference type="PROSITE" id="PS01184">
    <property type="entry name" value="UBIE_2"/>
    <property type="match status" value="1"/>
</dbReference>
<evidence type="ECO:0000256" key="3">
    <source>
        <dbReference type="ARBA" id="ARBA00022679"/>
    </source>
</evidence>
<dbReference type="CDD" id="cd02440">
    <property type="entry name" value="AdoMet_MTases"/>
    <property type="match status" value="1"/>
</dbReference>
<dbReference type="InterPro" id="IPR023576">
    <property type="entry name" value="UbiE/COQ5_MeTrFase_CS"/>
</dbReference>
<evidence type="ECO:0000313" key="7">
    <source>
        <dbReference type="Proteomes" id="UP000078390"/>
    </source>
</evidence>
<comment type="caution">
    <text evidence="5">Lacks conserved residue(s) required for the propagation of feature annotation.</text>
</comment>
<evidence type="ECO:0000313" key="6">
    <source>
        <dbReference type="EMBL" id="OAQ20010.1"/>
    </source>
</evidence>
<protein>
    <recommendedName>
        <fullName evidence="5">Demethylmenaquinone methyltransferase</fullName>
        <ecNumber evidence="5">2.1.1.163</ecNumber>
    </recommendedName>
</protein>
<feature type="binding site" evidence="5">
    <location>
        <position position="56"/>
    </location>
    <ligand>
        <name>S-adenosyl-L-methionine</name>
        <dbReference type="ChEBI" id="CHEBI:59789"/>
    </ligand>
</feature>
<dbReference type="STRING" id="999894.TDIS_1921"/>
<dbReference type="PANTHER" id="PTHR43591:SF24">
    <property type="entry name" value="2-METHOXY-6-POLYPRENYL-1,4-BENZOQUINOL METHYLASE, MITOCHONDRIAL"/>
    <property type="match status" value="1"/>
</dbReference>
<dbReference type="GO" id="GO:0009234">
    <property type="term" value="P:menaquinone biosynthetic process"/>
    <property type="evidence" value="ECO:0007669"/>
    <property type="project" value="UniProtKB-UniRule"/>
</dbReference>
<dbReference type="PANTHER" id="PTHR43591">
    <property type="entry name" value="METHYLTRANSFERASE"/>
    <property type="match status" value="1"/>
</dbReference>
<evidence type="ECO:0000256" key="2">
    <source>
        <dbReference type="ARBA" id="ARBA00022603"/>
    </source>
</evidence>
<dbReference type="GO" id="GO:0032259">
    <property type="term" value="P:methylation"/>
    <property type="evidence" value="ECO:0007669"/>
    <property type="project" value="UniProtKB-KW"/>
</dbReference>
<keyword evidence="1 5" id="KW-0474">Menaquinone biosynthesis</keyword>
<sequence>MEDKKRFVKEKFSRVTRGYDLVNRLGSFGQDAFWRKRSASELADFPGPLLDLCAGTLALSLELVRQNPRPVVALDITSEMLHYGLYRFRKNPNLSLIKAVCGDAEELPFSKNTFYGLTIAFGLRNLARPKKGLFEMYRVLKPGGKAVILEFSRPRNPFFAPLYRLYLRYGMPLLGGLVTGDREAYLYLARSIYQFPEPKIVMAWMEEAGFTGIRAYPLTLGVVTIYTGLKPR</sequence>
<comment type="caution">
    <text evidence="6">The sequence shown here is derived from an EMBL/GenBank/DDBJ whole genome shotgun (WGS) entry which is preliminary data.</text>
</comment>